<organism evidence="1 2">
    <name type="scientific">Streptomyces yunnanensis</name>
    <dbReference type="NCBI Taxonomy" id="156453"/>
    <lineage>
        <taxon>Bacteria</taxon>
        <taxon>Bacillati</taxon>
        <taxon>Actinomycetota</taxon>
        <taxon>Actinomycetes</taxon>
        <taxon>Kitasatosporales</taxon>
        <taxon>Streptomycetaceae</taxon>
        <taxon>Streptomyces</taxon>
    </lineage>
</organism>
<dbReference type="Proteomes" id="UP001218629">
    <property type="component" value="Chromosome"/>
</dbReference>
<keyword evidence="2" id="KW-1185">Reference proteome</keyword>
<accession>A0ABY8A810</accession>
<sequence length="120" mass="13611">MTLVDKPADCDVCTALTRQRDAARLAGRHATVQSRNAEIANHRQFFLSIDEIAVGAVVYDRDSDMVGMVRGIGGVLVQLERPTHLRWEVPYTRLRPGTEWEQKQLAALARLQRDRERGRS</sequence>
<proteinExistence type="predicted"/>
<dbReference type="EMBL" id="CP095749">
    <property type="protein sequence ID" value="WEB40831.1"/>
    <property type="molecule type" value="Genomic_DNA"/>
</dbReference>
<protein>
    <recommendedName>
        <fullName evidence="3">PRC-barrel domain-containing protein</fullName>
    </recommendedName>
</protein>
<name>A0ABY8A810_9ACTN</name>
<dbReference type="RefSeq" id="WP_039633503.1">
    <property type="nucleotide sequence ID" value="NZ_CP095749.1"/>
</dbReference>
<gene>
    <name evidence="1" type="ORF">MOV08_17125</name>
</gene>
<evidence type="ECO:0008006" key="3">
    <source>
        <dbReference type="Google" id="ProtNLM"/>
    </source>
</evidence>
<reference evidence="1 2" key="1">
    <citation type="submission" date="2022-03" db="EMBL/GenBank/DDBJ databases">
        <title>Streptomyces yunnanensis P86,complete genome.</title>
        <authorList>
            <person name="Chen S."/>
            <person name="Zhang Q."/>
        </authorList>
    </citation>
    <scope>NUCLEOTIDE SEQUENCE [LARGE SCALE GENOMIC DNA]</scope>
    <source>
        <strain evidence="1 2">P86</strain>
    </source>
</reference>
<evidence type="ECO:0000313" key="2">
    <source>
        <dbReference type="Proteomes" id="UP001218629"/>
    </source>
</evidence>
<evidence type="ECO:0000313" key="1">
    <source>
        <dbReference type="EMBL" id="WEB40831.1"/>
    </source>
</evidence>